<feature type="compositionally biased region" description="Low complexity" evidence="5">
    <location>
        <begin position="769"/>
        <end position="785"/>
    </location>
</feature>
<name>A0A3P8S7P7_AMPPE</name>
<dbReference type="FunFam" id="2.130.10.10:FF:000118">
    <property type="entry name" value="Cleavage and polyadenylation specificity factor subunit 1"/>
    <property type="match status" value="1"/>
</dbReference>
<dbReference type="FunFam" id="2.130.10.10:FF:002223">
    <property type="entry name" value="Cleavage and polyadenylation specific factor 1"/>
    <property type="match status" value="1"/>
</dbReference>
<comment type="subcellular location">
    <subcellularLocation>
        <location evidence="1">Nucleus</location>
        <location evidence="1">Nucleoplasm</location>
    </subcellularLocation>
</comment>
<keyword evidence="10" id="KW-1185">Reference proteome</keyword>
<dbReference type="FunFam" id="1.10.150.910:FF:000005">
    <property type="entry name" value="Cleavage and polyadenylation specific factor 1"/>
    <property type="match status" value="1"/>
</dbReference>
<dbReference type="GO" id="GO:0005654">
    <property type="term" value="C:nucleoplasm"/>
    <property type="evidence" value="ECO:0007669"/>
    <property type="project" value="UniProtKB-SubCell"/>
</dbReference>
<feature type="domain" description="RSE1/DDB1/CPSF1 second beta-propeller" evidence="8">
    <location>
        <begin position="526"/>
        <end position="1007"/>
    </location>
</feature>
<evidence type="ECO:0000256" key="4">
    <source>
        <dbReference type="ARBA" id="ARBA00068483"/>
    </source>
</evidence>
<reference evidence="9" key="3">
    <citation type="submission" date="2025-09" db="UniProtKB">
        <authorList>
            <consortium name="Ensembl"/>
        </authorList>
    </citation>
    <scope>IDENTIFICATION</scope>
</reference>
<accession>A0A3P8S7P7</accession>
<evidence type="ECO:0000256" key="2">
    <source>
        <dbReference type="ARBA" id="ARBA00023242"/>
    </source>
</evidence>
<feature type="domain" description="RSE1/DDB1/CPSF1 first beta-propeller" evidence="7">
    <location>
        <begin position="14"/>
        <end position="400"/>
    </location>
</feature>
<dbReference type="Pfam" id="PF10433">
    <property type="entry name" value="Beta-prop_RSE1_1st"/>
    <property type="match status" value="1"/>
</dbReference>
<evidence type="ECO:0000259" key="7">
    <source>
        <dbReference type="Pfam" id="PF10433"/>
    </source>
</evidence>
<evidence type="ECO:0000256" key="5">
    <source>
        <dbReference type="SAM" id="MobiDB-lite"/>
    </source>
</evidence>
<dbReference type="Ensembl" id="ENSAPET00000008328.1">
    <property type="protein sequence ID" value="ENSAPEP00000008092.1"/>
    <property type="gene ID" value="ENSAPEG00000005755.1"/>
</dbReference>
<dbReference type="PANTHER" id="PTHR10644">
    <property type="entry name" value="DNA REPAIR/RNA PROCESSING CPSF FAMILY"/>
    <property type="match status" value="1"/>
</dbReference>
<dbReference type="STRING" id="161767.ENSAPEP00000008092"/>
<dbReference type="InterPro" id="IPR050358">
    <property type="entry name" value="RSE1/DDB1/CFT1"/>
</dbReference>
<evidence type="ECO:0000256" key="3">
    <source>
        <dbReference type="ARBA" id="ARBA00038446"/>
    </source>
</evidence>
<keyword evidence="2" id="KW-0539">Nucleus</keyword>
<proteinExistence type="inferred from homology"/>
<comment type="similarity">
    <text evidence="3">Belongs to the CPSF1 family.</text>
</comment>
<dbReference type="GO" id="GO:0031123">
    <property type="term" value="P:RNA 3'-end processing"/>
    <property type="evidence" value="ECO:0007669"/>
    <property type="project" value="UniProtKB-ARBA"/>
</dbReference>
<feature type="domain" description="RSE1/DDB1/CPSF1 C-terminal" evidence="6">
    <location>
        <begin position="1080"/>
        <end position="1415"/>
    </location>
</feature>
<feature type="region of interest" description="Disordered" evidence="5">
    <location>
        <begin position="547"/>
        <end position="570"/>
    </location>
</feature>
<dbReference type="Gene3D" id="2.130.10.10">
    <property type="entry name" value="YVTN repeat-like/Quinoprotein amine dehydrogenase"/>
    <property type="match status" value="2"/>
</dbReference>
<sequence length="1450" mass="163043">MYAVYRQAHTPTAVEFSVYCNFISSKEKNLVVAGTSQLFVYRIIHDVESTSKTDKSSDSKSRKEKLEQVASFSLFGNVMSMASVQLVGANRDALLLSFKDAKLSVVEYDPGTHDLKTLSLHYFEEPELRDGFVQNVHIPIVRVDPENRCAVMLVYGTQLVVLPFRKDTLTDEQESGVGEGPKSSFLPSYIIDVRELDEKLLNIIDMKFLHGYYEPTLLILFEPNQTWPGRVAVRQDTCSIVAISLNIMQKVHPVIWSLSNLPFDCTQVMPVPKPIGGVVVFAVNSLLYLNQSVPPYGVSLNSQTTGTTAFPLRVQDEVKITLDCSQSDFIAYDKMVISLKGGEIYVLTLITDGMRSVRAFHFDKAAASVLTTSMVTMEPGYLFLGSRLGNSLLLKYTEKLQETPAEDVFYQIISNDFQEEPPSKKKRMESSTNWTGMCTVNVICDEVDEIEVYGSEAQSGTQLATYSFEVCDSILNIGPCANASMGEPAFLSEEFQSNPEPDLEVVVCSGYGKNGALSVLQRSIRPQVVTTFELPGCHDMWTVISSEAKEEKKEETEKEEEKKTEPPLEDDAKKHGFLILSREDSTMILQTGQEIMELDTSGFATQGPTVFAGNIGENKYIIQVSPMGLRLLEGVRQLHFIPVDLGSPIVHCSVADPYVVIMTAEGVVTMFVLKSDSYMGKTHRLALQKPQIPTQSRVITLCAYRDVSGMFTTENKVSCSIKEDNIIRSQSEAETIIQDLSNTVDDEEEMLYGDSNASATPAKEDIGRSSVAAAPSTSETSSTKAEPSHWCIITRENGVMEIYQLPDWRLVFLVKNFPVGQRVLVDSSSGQSATQGEGKKEEVTRQGEIPLVKEVALVSLGNNHSRPYLLVHVEQELLIYEAFPYDQQQPQNNLKVRFKKVPHNINFREKKSKLKKDKKAESSATDENPGAKSRIARFRYFEDISGYSGVFICGPSPHWMLVTSRGAMRLHPMSIDGSIESFSPFHNINCPKGFLYFNKQGELRISVLPTYLSYDAPWPVRKIPLRCTVHYVSYHVESKVYAVCTSVKELCTRIPRMTGEEKEYEAIERDERYINPQQEKFSIQLISPVSWEAIPNTRIDLEEWEHVTCMKTVALRSQETVSGLKGYIAAGTCLMQGEEVTCRGRILILDVIEVVPEPGQPLTKNKFKVLYEKEQKGPVTALCHCNGYLVSAIGQKIFLWVLKDNDLTGMAFIDTQLYIHQMFSIKNFILAADLMKSISLLRYQEESKTLSLVSRDAKPLEVYSIEFMVDNNQLGFLVSDRDKNLYVYMYLPEAKESFGGMRLLRRADFNAGAHINTFWRMPCRGALDAGSKKSLTWDNKHITWFATLDGGVGLLLPMQEKTYRRLLMLQNALTTMLPHHAGLNPKAFRMLHSDRRSLQNAVRNILDGELLNKYLYLSTMERSELAKKIGTTQDIILDDLLEIDRVTAHF</sequence>
<dbReference type="GeneTree" id="ENSGT00950000183151"/>
<dbReference type="Pfam" id="PF23726">
    <property type="entry name" value="Beta-prop_RSE1_2nd"/>
    <property type="match status" value="1"/>
</dbReference>
<dbReference type="InterPro" id="IPR004871">
    <property type="entry name" value="RSE1/DDB1/CPSF1_C"/>
</dbReference>
<dbReference type="FunFam" id="2.130.10.10:FF:000100">
    <property type="entry name" value="Cleavage and polyadenylation specificity factor subunit 1"/>
    <property type="match status" value="1"/>
</dbReference>
<dbReference type="OMA" id="PMTKFKL"/>
<dbReference type="GO" id="GO:0003676">
    <property type="term" value="F:nucleic acid binding"/>
    <property type="evidence" value="ECO:0007669"/>
    <property type="project" value="InterPro"/>
</dbReference>
<reference evidence="9" key="2">
    <citation type="submission" date="2025-08" db="UniProtKB">
        <authorList>
            <consortium name="Ensembl"/>
        </authorList>
    </citation>
    <scope>IDENTIFICATION</scope>
</reference>
<evidence type="ECO:0000313" key="10">
    <source>
        <dbReference type="Proteomes" id="UP000265080"/>
    </source>
</evidence>
<feature type="region of interest" description="Disordered" evidence="5">
    <location>
        <begin position="909"/>
        <end position="929"/>
    </location>
</feature>
<dbReference type="Gene3D" id="1.10.150.910">
    <property type="match status" value="1"/>
</dbReference>
<reference evidence="9 10" key="1">
    <citation type="submission" date="2018-03" db="EMBL/GenBank/DDBJ databases">
        <title>Finding Nemo's genes: A chromosome-scale reference assembly of the genome of the orange clownfish Amphiprion percula.</title>
        <authorList>
            <person name="Lehmann R."/>
        </authorList>
    </citation>
    <scope>NUCLEOTIDE SEQUENCE</scope>
</reference>
<feature type="compositionally biased region" description="Polar residues" evidence="5">
    <location>
        <begin position="826"/>
        <end position="835"/>
    </location>
</feature>
<dbReference type="Proteomes" id="UP000265080">
    <property type="component" value="Chromosome 17"/>
</dbReference>
<protein>
    <recommendedName>
        <fullName evidence="4">Cleavage and polyadenylation specificity factor subunit 1</fullName>
    </recommendedName>
</protein>
<evidence type="ECO:0000256" key="1">
    <source>
        <dbReference type="ARBA" id="ARBA00004642"/>
    </source>
</evidence>
<dbReference type="Pfam" id="PF03178">
    <property type="entry name" value="CPSF_A"/>
    <property type="match status" value="1"/>
</dbReference>
<dbReference type="FunFam" id="2.130.10.10:FF:000544">
    <property type="entry name" value="cleavage and polyadenylation specificity factor subunit 1"/>
    <property type="match status" value="1"/>
</dbReference>
<organism evidence="9 10">
    <name type="scientific">Amphiprion percula</name>
    <name type="common">Orange clownfish</name>
    <name type="synonym">Lutjanus percula</name>
    <dbReference type="NCBI Taxonomy" id="161767"/>
    <lineage>
        <taxon>Eukaryota</taxon>
        <taxon>Metazoa</taxon>
        <taxon>Chordata</taxon>
        <taxon>Craniata</taxon>
        <taxon>Vertebrata</taxon>
        <taxon>Euteleostomi</taxon>
        <taxon>Actinopterygii</taxon>
        <taxon>Neopterygii</taxon>
        <taxon>Teleostei</taxon>
        <taxon>Neoteleostei</taxon>
        <taxon>Acanthomorphata</taxon>
        <taxon>Ovalentaria</taxon>
        <taxon>Pomacentridae</taxon>
        <taxon>Amphiprion</taxon>
    </lineage>
</organism>
<evidence type="ECO:0000259" key="6">
    <source>
        <dbReference type="Pfam" id="PF03178"/>
    </source>
</evidence>
<dbReference type="InterPro" id="IPR018846">
    <property type="entry name" value="Beta-prop_RSE1/DDB1/CPSF1_1st"/>
</dbReference>
<dbReference type="InterPro" id="IPR015943">
    <property type="entry name" value="WD40/YVTN_repeat-like_dom_sf"/>
</dbReference>
<feature type="region of interest" description="Disordered" evidence="5">
    <location>
        <begin position="757"/>
        <end position="787"/>
    </location>
</feature>
<feature type="region of interest" description="Disordered" evidence="5">
    <location>
        <begin position="826"/>
        <end position="845"/>
    </location>
</feature>
<dbReference type="InterPro" id="IPR058543">
    <property type="entry name" value="Beta-prop_RSE1/DDB1/CPSF1_2nd"/>
</dbReference>
<evidence type="ECO:0000313" key="9">
    <source>
        <dbReference type="Ensembl" id="ENSAPEP00000008092.1"/>
    </source>
</evidence>
<evidence type="ECO:0000259" key="8">
    <source>
        <dbReference type="Pfam" id="PF23726"/>
    </source>
</evidence>